<dbReference type="PANTHER" id="PTHR46401:SF2">
    <property type="entry name" value="GLYCOSYLTRANSFERASE WBBK-RELATED"/>
    <property type="match status" value="1"/>
</dbReference>
<sequence length="484" mass="54278">MDRKITRQIRGVRAKTRNAKLLGIGWILAPNGAAALLFRVVAKGFTKEFRQNHGFPALAAINNGRNLPVPMNSNSNRGTPFPVMAVSAPHQPRTDIRIAYLCDMTPLDPWPYSGGNTRIFKALSREFADITILSQSWGLAEPIRRALYRLPDALQLRLRWRLHLLLSPIIRRQVERELRKGQYDVLFSAYSYHSLYRVRAPQGTCVVYTSDATPTTYKNSVIGRQFGSYIRLSRRLDPLVLKTETDTFRAADLLLWPSKWLKNRADPLYELDPDKSRVVPWGANIPEPTLRLEPPHLSPDSTVRILFVGRNWEAKGGPITAATVLALREAGIETHLTVVGCQPPDTGLPPEALTVYRSLDKTDPAELALFQSLYERSHFILMPSFESYGFAFCEASAFGLPSLCLNAGGVPIEEGVNGHALPLNATADDYRDVIRGYMDAPQKYDKLRRTTRETYVQKLNWPAWARTVAGLIVECVAAKRGGRS</sequence>
<feature type="transmembrane region" description="Helical" evidence="2">
    <location>
        <begin position="21"/>
        <end position="42"/>
    </location>
</feature>
<proteinExistence type="predicted"/>
<accession>A0A4V3UZG3</accession>
<dbReference type="InterPro" id="IPR028098">
    <property type="entry name" value="Glyco_trans_4-like_N"/>
</dbReference>
<evidence type="ECO:0000313" key="4">
    <source>
        <dbReference type="EMBL" id="THD76745.1"/>
    </source>
</evidence>
<evidence type="ECO:0000313" key="5">
    <source>
        <dbReference type="Proteomes" id="UP000306113"/>
    </source>
</evidence>
<comment type="caution">
    <text evidence="4">The sequence shown here is derived from an EMBL/GenBank/DDBJ whole genome shotgun (WGS) entry which is preliminary data.</text>
</comment>
<dbReference type="GO" id="GO:0009103">
    <property type="term" value="P:lipopolysaccharide biosynthetic process"/>
    <property type="evidence" value="ECO:0007669"/>
    <property type="project" value="TreeGrafter"/>
</dbReference>
<dbReference type="Proteomes" id="UP000306113">
    <property type="component" value="Unassembled WGS sequence"/>
</dbReference>
<name>A0A4V3UZG3_9RHOB</name>
<dbReference type="CDD" id="cd03801">
    <property type="entry name" value="GT4_PimA-like"/>
    <property type="match status" value="1"/>
</dbReference>
<gene>
    <name evidence="4" type="ORF">E7681_02575</name>
</gene>
<keyword evidence="1 4" id="KW-0808">Transferase</keyword>
<organism evidence="4 5">
    <name type="scientific">Thalassobius vesicularis</name>
    <dbReference type="NCBI Taxonomy" id="1294297"/>
    <lineage>
        <taxon>Bacteria</taxon>
        <taxon>Pseudomonadati</taxon>
        <taxon>Pseudomonadota</taxon>
        <taxon>Alphaproteobacteria</taxon>
        <taxon>Rhodobacterales</taxon>
        <taxon>Roseobacteraceae</taxon>
        <taxon>Thalassovita</taxon>
    </lineage>
</organism>
<protein>
    <submittedName>
        <fullName evidence="4">Glycosyltransferase</fullName>
    </submittedName>
</protein>
<feature type="domain" description="Glycosyltransferase subfamily 4-like N-terminal" evidence="3">
    <location>
        <begin position="120"/>
        <end position="284"/>
    </location>
</feature>
<reference evidence="4 5" key="1">
    <citation type="submission" date="2019-04" db="EMBL/GenBank/DDBJ databases">
        <title>Draft genome sequence of Youngimonas vesicularis.</title>
        <authorList>
            <person name="Hameed A."/>
        </authorList>
    </citation>
    <scope>NUCLEOTIDE SEQUENCE [LARGE SCALE GENOMIC DNA]</scope>
    <source>
        <strain evidence="4 5">CC-AMW-E</strain>
    </source>
</reference>
<keyword evidence="5" id="KW-1185">Reference proteome</keyword>
<dbReference type="EMBL" id="SSMD01000001">
    <property type="protein sequence ID" value="THD76745.1"/>
    <property type="molecule type" value="Genomic_DNA"/>
</dbReference>
<dbReference type="Pfam" id="PF13692">
    <property type="entry name" value="Glyco_trans_1_4"/>
    <property type="match status" value="1"/>
</dbReference>
<dbReference type="Gene3D" id="3.40.50.2000">
    <property type="entry name" value="Glycogen Phosphorylase B"/>
    <property type="match status" value="2"/>
</dbReference>
<evidence type="ECO:0000259" key="3">
    <source>
        <dbReference type="Pfam" id="PF13439"/>
    </source>
</evidence>
<keyword evidence="2" id="KW-0812">Transmembrane</keyword>
<dbReference type="GO" id="GO:0016757">
    <property type="term" value="F:glycosyltransferase activity"/>
    <property type="evidence" value="ECO:0007669"/>
    <property type="project" value="TreeGrafter"/>
</dbReference>
<evidence type="ECO:0000256" key="2">
    <source>
        <dbReference type="SAM" id="Phobius"/>
    </source>
</evidence>
<evidence type="ECO:0000256" key="1">
    <source>
        <dbReference type="ARBA" id="ARBA00022679"/>
    </source>
</evidence>
<keyword evidence="2" id="KW-0472">Membrane</keyword>
<dbReference type="OrthoDB" id="9790710at2"/>
<dbReference type="SUPFAM" id="SSF53756">
    <property type="entry name" value="UDP-Glycosyltransferase/glycogen phosphorylase"/>
    <property type="match status" value="1"/>
</dbReference>
<dbReference type="AlphaFoldDB" id="A0A4V3UZG3"/>
<keyword evidence="2" id="KW-1133">Transmembrane helix</keyword>
<dbReference type="Pfam" id="PF13439">
    <property type="entry name" value="Glyco_transf_4"/>
    <property type="match status" value="1"/>
</dbReference>
<dbReference type="PANTHER" id="PTHR46401">
    <property type="entry name" value="GLYCOSYLTRANSFERASE WBBK-RELATED"/>
    <property type="match status" value="1"/>
</dbReference>